<dbReference type="GO" id="GO:0008184">
    <property type="term" value="F:glycogen phosphorylase activity"/>
    <property type="evidence" value="ECO:0007669"/>
    <property type="project" value="InterPro"/>
</dbReference>
<organism evidence="6 7">
    <name type="scientific">Candidatus Dormiibacter inghamiae</name>
    <dbReference type="NCBI Taxonomy" id="3127013"/>
    <lineage>
        <taxon>Bacteria</taxon>
        <taxon>Bacillati</taxon>
        <taxon>Candidatus Dormiibacterota</taxon>
        <taxon>Candidatus Dormibacteria</taxon>
        <taxon>Candidatus Dormibacterales</taxon>
        <taxon>Candidatus Dormibacteraceae</taxon>
        <taxon>Candidatus Dormiibacter</taxon>
    </lineage>
</organism>
<comment type="catalytic activity">
    <reaction evidence="1">
        <text>[(1-&gt;4)-alpha-D-glucosyl](n) + phosphate = [(1-&gt;4)-alpha-D-glucosyl](n-1) + alpha-D-glucose 1-phosphate</text>
        <dbReference type="Rhea" id="RHEA:41732"/>
        <dbReference type="Rhea" id="RHEA-COMP:9584"/>
        <dbReference type="Rhea" id="RHEA-COMP:9586"/>
        <dbReference type="ChEBI" id="CHEBI:15444"/>
        <dbReference type="ChEBI" id="CHEBI:43474"/>
        <dbReference type="ChEBI" id="CHEBI:58601"/>
        <dbReference type="EC" id="2.4.1.1"/>
    </reaction>
</comment>
<dbReference type="Pfam" id="PF00343">
    <property type="entry name" value="Phosphorylase"/>
    <property type="match status" value="1"/>
</dbReference>
<dbReference type="AlphaFoldDB" id="A0A934N8D7"/>
<dbReference type="Proteomes" id="UP000620075">
    <property type="component" value="Unassembled WGS sequence"/>
</dbReference>
<proteinExistence type="inferred from homology"/>
<comment type="caution">
    <text evidence="6">The sequence shown here is derived from an EMBL/GenBank/DDBJ whole genome shotgun (WGS) entry which is preliminary data.</text>
</comment>
<dbReference type="InterPro" id="IPR052182">
    <property type="entry name" value="Glycogen/Maltodextrin_Phosph"/>
</dbReference>
<dbReference type="GO" id="GO:0005975">
    <property type="term" value="P:carbohydrate metabolic process"/>
    <property type="evidence" value="ECO:0007669"/>
    <property type="project" value="InterPro"/>
</dbReference>
<keyword evidence="3" id="KW-0021">Allosteric enzyme</keyword>
<evidence type="ECO:0000256" key="1">
    <source>
        <dbReference type="ARBA" id="ARBA00001275"/>
    </source>
</evidence>
<gene>
    <name evidence="6" type="primary">glgP</name>
    <name evidence="6" type="ORF">JF888_15990</name>
</gene>
<dbReference type="Pfam" id="PF11897">
    <property type="entry name" value="DUF3417"/>
    <property type="match status" value="1"/>
</dbReference>
<dbReference type="PANTHER" id="PTHR42655:SF1">
    <property type="entry name" value="GLYCOGEN PHOSPHORYLASE"/>
    <property type="match status" value="1"/>
</dbReference>
<dbReference type="GO" id="GO:0030170">
    <property type="term" value="F:pyridoxal phosphate binding"/>
    <property type="evidence" value="ECO:0007669"/>
    <property type="project" value="InterPro"/>
</dbReference>
<feature type="modified residue" description="N6-(pyridoxal phosphate)lysine" evidence="4">
    <location>
        <position position="570"/>
    </location>
</feature>
<dbReference type="PIRSF" id="PIRSF000460">
    <property type="entry name" value="Pprylas_GlgP"/>
    <property type="match status" value="1"/>
</dbReference>
<evidence type="ECO:0000259" key="5">
    <source>
        <dbReference type="Pfam" id="PF11897"/>
    </source>
</evidence>
<dbReference type="InterPro" id="IPR024517">
    <property type="entry name" value="Glycogen_phosphorylase_DUF3417"/>
</dbReference>
<feature type="domain" description="DUF3417" evidence="5">
    <location>
        <begin position="2"/>
        <end position="103"/>
    </location>
</feature>
<dbReference type="RefSeq" id="WP_338182622.1">
    <property type="nucleotide sequence ID" value="NZ_JAEKNQ010000064.1"/>
</dbReference>
<dbReference type="SUPFAM" id="SSF53756">
    <property type="entry name" value="UDP-Glycosyltransferase/glycogen phosphorylase"/>
    <property type="match status" value="1"/>
</dbReference>
<dbReference type="Gene3D" id="3.40.50.2000">
    <property type="entry name" value="Glycogen Phosphorylase B"/>
    <property type="match status" value="3"/>
</dbReference>
<evidence type="ECO:0000256" key="3">
    <source>
        <dbReference type="ARBA" id="ARBA00022533"/>
    </source>
</evidence>
<accession>A0A934N8D7</accession>
<evidence type="ECO:0000313" key="6">
    <source>
        <dbReference type="EMBL" id="MBJ7604655.1"/>
    </source>
</evidence>
<sequence>MLAELRDFALDLFWSWEPRVQALFKALDSQIWEESKHNPVVLLASLGEAGAESALQRPQAQAALSEARAARAAYKSRPPAFNAAEAPLQIAYFSLEFGISEALPIYSGGLGILAGDHLKAASDLGLPLIGVGLLYREGFGHQRIGEDGGQFEEYTASDFPLLPLSRVVDRSGLPLTVTCPLGPATVTVAVWKAQVGRVDLYLLDTDLPENQPEFRSITDRLYVPEAHRRLPQEMVLGIGGVRALGALEIEATVFHMNEGHGFLVATERLNFLRRERGLTAAAAEQAARASLIFTTHTPIAAGSDFFPPHLVQQLLSPYLEETGMDLEHFLDLGRKQPGSTDEPLCTTYVGLRSAGCSVGVSKLHGEVSRRLWKDAWPGLPESEVPIGSVTNGVHLPSWVSPELAALLQLHVAQDWWNLSADDRRWAGVENIDPAALWAAHTQLRHRLVRHARSAGEGGGLDPEALVVGFSRRFATYKRANLLVSDRERLHALVNGSERPVQFIFAGKSHPADLPGKAILREIVQLAREEPRIAFLEDYDIEVARLLVQGSDVWLNNPRRLLEASGTSGMKAGANGVLNLSILDGWWDEGYRPTAGWAIPSSVSFEEPQADDAGEAKALFELLEGEVAGAFYARDSAGLPLRWLAMMRDSISHTAANFSARRMVLDYLADCYAPATERVDRLRRSTVGNPTN</sequence>
<keyword evidence="4" id="KW-0663">Pyridoxal phosphate</keyword>
<dbReference type="PANTHER" id="PTHR42655">
    <property type="entry name" value="GLYCOGEN PHOSPHORYLASE"/>
    <property type="match status" value="1"/>
</dbReference>
<dbReference type="EMBL" id="JAEKNQ010000064">
    <property type="protein sequence ID" value="MBJ7604655.1"/>
    <property type="molecule type" value="Genomic_DNA"/>
</dbReference>
<comment type="similarity">
    <text evidence="2">Belongs to the glycogen phosphorylase family.</text>
</comment>
<evidence type="ECO:0000256" key="2">
    <source>
        <dbReference type="ARBA" id="ARBA00006047"/>
    </source>
</evidence>
<dbReference type="InterPro" id="IPR011834">
    <property type="entry name" value="Agluc_phsphrylas"/>
</dbReference>
<evidence type="ECO:0000313" key="7">
    <source>
        <dbReference type="Proteomes" id="UP000620075"/>
    </source>
</evidence>
<protein>
    <submittedName>
        <fullName evidence="6">Alpha-glucan family phosphorylase</fullName>
    </submittedName>
</protein>
<dbReference type="NCBIfam" id="TIGR02094">
    <property type="entry name" value="more_P_ylases"/>
    <property type="match status" value="1"/>
</dbReference>
<reference evidence="6 7" key="1">
    <citation type="submission" date="2020-10" db="EMBL/GenBank/DDBJ databases">
        <title>Ca. Dormibacterota MAGs.</title>
        <authorList>
            <person name="Montgomery K."/>
        </authorList>
    </citation>
    <scope>NUCLEOTIDE SEQUENCE [LARGE SCALE GENOMIC DNA]</scope>
    <source>
        <strain evidence="6">SC8811_S16_3</strain>
    </source>
</reference>
<name>A0A934N8D7_9BACT</name>
<evidence type="ECO:0000256" key="4">
    <source>
        <dbReference type="PIRSR" id="PIRSR000460-1"/>
    </source>
</evidence>
<dbReference type="InterPro" id="IPR000811">
    <property type="entry name" value="Glyco_trans_35"/>
</dbReference>